<gene>
    <name evidence="2" type="ORF">IG3_05820</name>
</gene>
<protein>
    <recommendedName>
        <fullName evidence="4">Lipoprotein</fullName>
    </recommendedName>
</protein>
<proteinExistence type="predicted"/>
<dbReference type="PATRIC" id="fig|1053201.3.peg.5973"/>
<name>J9B666_BACCE</name>
<dbReference type="Proteomes" id="UP000004136">
    <property type="component" value="Unassembled WGS sequence"/>
</dbReference>
<dbReference type="AlphaFoldDB" id="J9B666"/>
<dbReference type="HOGENOM" id="CLU_1632100_0_0_9"/>
<dbReference type="RefSeq" id="WP_002139673.1">
    <property type="nucleotide sequence ID" value="NZ_JH804676.1"/>
</dbReference>
<sequence>MKNRKFIMKLSCVIALSMVGGCTSFNISNKESTVQNSVGTKSQLPKESDYSNSRFKAIELDSHTLVLIDKQTKVQYLKVIRNQQIDGGLDIVPLYQANGKPFLGDEVKDNRFSTQKLDERTFIITDEETKVQYLKVVRNQLIDGGVVLKPLLNPEGGLLTVKQ</sequence>
<dbReference type="PROSITE" id="PS51257">
    <property type="entry name" value="PROKAR_LIPOPROTEIN"/>
    <property type="match status" value="1"/>
</dbReference>
<organism evidence="2 3">
    <name type="scientific">Bacillus cereus HuA2-1</name>
    <dbReference type="NCBI Taxonomy" id="1053201"/>
    <lineage>
        <taxon>Bacteria</taxon>
        <taxon>Bacillati</taxon>
        <taxon>Bacillota</taxon>
        <taxon>Bacilli</taxon>
        <taxon>Bacillales</taxon>
        <taxon>Bacillaceae</taxon>
        <taxon>Bacillus</taxon>
        <taxon>Bacillus cereus group</taxon>
    </lineage>
</organism>
<evidence type="ECO:0008006" key="4">
    <source>
        <dbReference type="Google" id="ProtNLM"/>
    </source>
</evidence>
<comment type="caution">
    <text evidence="2">The sequence shown here is derived from an EMBL/GenBank/DDBJ whole genome shotgun (WGS) entry which is preliminary data.</text>
</comment>
<keyword evidence="1" id="KW-0732">Signal</keyword>
<dbReference type="EMBL" id="AHDV01000060">
    <property type="protein sequence ID" value="EJV74229.1"/>
    <property type="molecule type" value="Genomic_DNA"/>
</dbReference>
<accession>J9B666</accession>
<evidence type="ECO:0000256" key="1">
    <source>
        <dbReference type="SAM" id="SignalP"/>
    </source>
</evidence>
<feature type="signal peptide" evidence="1">
    <location>
        <begin position="1"/>
        <end position="24"/>
    </location>
</feature>
<feature type="chain" id="PRO_5038638378" description="Lipoprotein" evidence="1">
    <location>
        <begin position="25"/>
        <end position="163"/>
    </location>
</feature>
<reference evidence="2 3" key="1">
    <citation type="submission" date="2012-04" db="EMBL/GenBank/DDBJ databases">
        <title>The Genome Sequence of Bacillus cereus HuA2-1.</title>
        <authorList>
            <consortium name="The Broad Institute Genome Sequencing Platform"/>
            <consortium name="The Broad Institute Genome Sequencing Center for Infectious Disease"/>
            <person name="Feldgarden M."/>
            <person name="Van der Auwera G.A."/>
            <person name="Mahillon J."/>
            <person name="Duprez V."/>
            <person name="Timmery S."/>
            <person name="Mattelet C."/>
            <person name="Dierick K."/>
            <person name="Sun M."/>
            <person name="Yu Z."/>
            <person name="Zhu L."/>
            <person name="Hu X."/>
            <person name="Shank E.B."/>
            <person name="Swiecicka I."/>
            <person name="Hansen B.M."/>
            <person name="Andrup L."/>
            <person name="Young S.K."/>
            <person name="Zeng Q."/>
            <person name="Gargeya S."/>
            <person name="Fitzgerald M."/>
            <person name="Haas B."/>
            <person name="Abouelleil A."/>
            <person name="Alvarado L."/>
            <person name="Arachchi H.M."/>
            <person name="Berlin A."/>
            <person name="Chapman S.B."/>
            <person name="Goldberg J."/>
            <person name="Griggs A."/>
            <person name="Gujja S."/>
            <person name="Hansen M."/>
            <person name="Howarth C."/>
            <person name="Imamovic A."/>
            <person name="Larimer J."/>
            <person name="McCowen C."/>
            <person name="Montmayeur A."/>
            <person name="Murphy C."/>
            <person name="Neiman D."/>
            <person name="Pearson M."/>
            <person name="Priest M."/>
            <person name="Roberts A."/>
            <person name="Saif S."/>
            <person name="Shea T."/>
            <person name="Sisk P."/>
            <person name="Sykes S."/>
            <person name="Wortman J."/>
            <person name="Nusbaum C."/>
            <person name="Birren B."/>
        </authorList>
    </citation>
    <scope>NUCLEOTIDE SEQUENCE [LARGE SCALE GENOMIC DNA]</scope>
    <source>
        <strain evidence="2 3">HuA2-1</strain>
    </source>
</reference>
<evidence type="ECO:0000313" key="2">
    <source>
        <dbReference type="EMBL" id="EJV74229.1"/>
    </source>
</evidence>
<evidence type="ECO:0000313" key="3">
    <source>
        <dbReference type="Proteomes" id="UP000004136"/>
    </source>
</evidence>